<reference evidence="2 3" key="1">
    <citation type="submission" date="2018-04" db="EMBL/GenBank/DDBJ databases">
        <title>Genomic Encyclopedia of Type Strains, Phase III (KMG-III): the genomes of soil and plant-associated and newly described type strains.</title>
        <authorList>
            <person name="Whitman W."/>
        </authorList>
    </citation>
    <scope>NUCLEOTIDE SEQUENCE [LARGE SCALE GENOMIC DNA]</scope>
    <source>
        <strain evidence="2 3">KA25</strain>
    </source>
</reference>
<keyword evidence="1" id="KW-0812">Transmembrane</keyword>
<dbReference type="EMBL" id="QAOT01000003">
    <property type="protein sequence ID" value="PTR20067.1"/>
    <property type="molecule type" value="Genomic_DNA"/>
</dbReference>
<name>A0A2T5KCE2_9RHOB</name>
<feature type="transmembrane region" description="Helical" evidence="1">
    <location>
        <begin position="36"/>
        <end position="56"/>
    </location>
</feature>
<proteinExistence type="predicted"/>
<sequence length="57" mass="6064">MSDSLTLRAPRHAIAATAPAEADEIADPEGKLPSGWWLLPAVICGVCMWVAIGMLIF</sequence>
<keyword evidence="1" id="KW-0472">Membrane</keyword>
<accession>A0A2T5KCE2</accession>
<dbReference type="AlphaFoldDB" id="A0A2T5KCE2"/>
<evidence type="ECO:0000256" key="1">
    <source>
        <dbReference type="SAM" id="Phobius"/>
    </source>
</evidence>
<dbReference type="Proteomes" id="UP000244060">
    <property type="component" value="Unassembled WGS sequence"/>
</dbReference>
<evidence type="ECO:0000313" key="3">
    <source>
        <dbReference type="Proteomes" id="UP000244060"/>
    </source>
</evidence>
<comment type="caution">
    <text evidence="2">The sequence shown here is derived from an EMBL/GenBank/DDBJ whole genome shotgun (WGS) entry which is preliminary data.</text>
</comment>
<evidence type="ECO:0000313" key="2">
    <source>
        <dbReference type="EMBL" id="PTR20067.1"/>
    </source>
</evidence>
<gene>
    <name evidence="2" type="ORF">C8J28_103194</name>
</gene>
<organism evidence="2 3">
    <name type="scientific">Cereibacter azotoformans</name>
    <dbReference type="NCBI Taxonomy" id="43057"/>
    <lineage>
        <taxon>Bacteria</taxon>
        <taxon>Pseudomonadati</taxon>
        <taxon>Pseudomonadota</taxon>
        <taxon>Alphaproteobacteria</taxon>
        <taxon>Rhodobacterales</taxon>
        <taxon>Paracoccaceae</taxon>
        <taxon>Cereibacter</taxon>
    </lineage>
</organism>
<keyword evidence="3" id="KW-1185">Reference proteome</keyword>
<keyword evidence="1" id="KW-1133">Transmembrane helix</keyword>
<dbReference type="RefSeq" id="WP_011909146.1">
    <property type="nucleotide sequence ID" value="NZ_CP089965.1"/>
</dbReference>
<protein>
    <submittedName>
        <fullName evidence="2">Uncharacterized protein</fullName>
    </submittedName>
</protein>